<feature type="domain" description="Cystatin" evidence="8">
    <location>
        <begin position="24"/>
        <end position="131"/>
    </location>
</feature>
<evidence type="ECO:0000256" key="7">
    <source>
        <dbReference type="SAM" id="SignalP"/>
    </source>
</evidence>
<dbReference type="GO" id="GO:0005737">
    <property type="term" value="C:cytoplasm"/>
    <property type="evidence" value="ECO:0007669"/>
    <property type="project" value="TreeGrafter"/>
</dbReference>
<keyword evidence="5" id="KW-0789">Thiol protease inhibitor</keyword>
<dbReference type="EMBL" id="EZ406124">
    <property type="protein sequence ID" value="ACX53922.1"/>
    <property type="molecule type" value="mRNA"/>
</dbReference>
<protein>
    <submittedName>
        <fullName evidence="9">Secreted cystatin</fullName>
    </submittedName>
</protein>
<accession>C9W1H5</accession>
<evidence type="ECO:0000256" key="4">
    <source>
        <dbReference type="ARBA" id="ARBA00022690"/>
    </source>
</evidence>
<comment type="subcellular location">
    <subcellularLocation>
        <location evidence="1">Secreted</location>
    </subcellularLocation>
</comment>
<name>C9W1H5_RHISA</name>
<keyword evidence="3" id="KW-0964">Secreted</keyword>
<organism evidence="9">
    <name type="scientific">Rhipicephalus sanguineus</name>
    <name type="common">Brown dog tick</name>
    <name type="synonym">Ixodes sanguineus</name>
    <dbReference type="NCBI Taxonomy" id="34632"/>
    <lineage>
        <taxon>Eukaryota</taxon>
        <taxon>Metazoa</taxon>
        <taxon>Ecdysozoa</taxon>
        <taxon>Arthropoda</taxon>
        <taxon>Chelicerata</taxon>
        <taxon>Arachnida</taxon>
        <taxon>Acari</taxon>
        <taxon>Parasitiformes</taxon>
        <taxon>Ixodida</taxon>
        <taxon>Ixodoidea</taxon>
        <taxon>Ixodidae</taxon>
        <taxon>Rhipicephalinae</taxon>
        <taxon>Rhipicephalus</taxon>
        <taxon>Rhipicephalus</taxon>
    </lineage>
</organism>
<evidence type="ECO:0000256" key="6">
    <source>
        <dbReference type="ARBA" id="ARBA00022729"/>
    </source>
</evidence>
<dbReference type="GO" id="GO:0031982">
    <property type="term" value="C:vesicle"/>
    <property type="evidence" value="ECO:0007669"/>
    <property type="project" value="TreeGrafter"/>
</dbReference>
<dbReference type="Pfam" id="PF00031">
    <property type="entry name" value="Cystatin"/>
    <property type="match status" value="1"/>
</dbReference>
<dbReference type="SUPFAM" id="SSF54403">
    <property type="entry name" value="Cystatin/monellin"/>
    <property type="match status" value="1"/>
</dbReference>
<feature type="chain" id="PRO_5018648441" evidence="7">
    <location>
        <begin position="22"/>
        <end position="161"/>
    </location>
</feature>
<keyword evidence="4" id="KW-0646">Protease inhibitor</keyword>
<keyword evidence="6 7" id="KW-0732">Signal</keyword>
<evidence type="ECO:0000256" key="3">
    <source>
        <dbReference type="ARBA" id="ARBA00022525"/>
    </source>
</evidence>
<reference evidence="9" key="1">
    <citation type="journal article" date="2010" name="BMC Genomics">
        <title>An insight into the sialotranscriptome of the brown dog tick, Rhipicephalus sanguineus.</title>
        <authorList>
            <person name="Anatriello E."/>
            <person name="Ribeiro J.M."/>
            <person name="de Miranda-Santos I.K."/>
            <person name="Brandao L.G."/>
            <person name="Anderson J.M."/>
            <person name="Valenzuela J.G."/>
            <person name="Maruyama S.R."/>
            <person name="Silva J.S."/>
            <person name="Ferreira B.R."/>
        </authorList>
    </citation>
    <scope>NUCLEOTIDE SEQUENCE</scope>
    <source>
        <tissue evidence="9">Salivary glands</tissue>
    </source>
</reference>
<dbReference type="PANTHER" id="PTHR46186:SF2">
    <property type="entry name" value="CYSTATIN"/>
    <property type="match status" value="1"/>
</dbReference>
<evidence type="ECO:0000256" key="2">
    <source>
        <dbReference type="ARBA" id="ARBA00009403"/>
    </source>
</evidence>
<evidence type="ECO:0000259" key="8">
    <source>
        <dbReference type="SMART" id="SM00043"/>
    </source>
</evidence>
<dbReference type="SMR" id="C9W1H5"/>
<dbReference type="CDD" id="cd00042">
    <property type="entry name" value="CY"/>
    <property type="match status" value="1"/>
</dbReference>
<dbReference type="OrthoDB" id="1908104at2759"/>
<dbReference type="SMART" id="SM00043">
    <property type="entry name" value="CY"/>
    <property type="match status" value="1"/>
</dbReference>
<evidence type="ECO:0000256" key="1">
    <source>
        <dbReference type="ARBA" id="ARBA00004613"/>
    </source>
</evidence>
<reference evidence="9" key="2">
    <citation type="journal article" date="2013" name="Ticks Tick Borne Dis.">
        <title>Proteome of Rhipicephalus sanguineus tick saliva induced by the secretagogues pilocarpine and dopamine.</title>
        <authorList>
            <person name="Oliveira C.J."/>
            <person name="Anatriello E."/>
            <person name="de Miranda-Santos I.K."/>
            <person name="Francischetti I.M."/>
            <person name="Sa-Nunes A."/>
            <person name="Ferreira B.R."/>
            <person name="Ribeiro J.M."/>
        </authorList>
    </citation>
    <scope>NUCLEOTIDE SEQUENCE</scope>
    <source>
        <tissue evidence="9">Salivary glands</tissue>
    </source>
</reference>
<sequence length="161" mass="17767">MPHYVLVTLALTTLSFLGSCATSAMVGGWRKQDPDKNSKYLPFAHYAVSTQTQGLKHYNTVVRLLEVKTQVVAGINYKLIFTTAPTNCVIGKVHYSPHVCTQVGHEDRLCSAIIYVIPWMNRISVTSYTCCSLGLSHFPNHLVQQPGSTQKNGASTIIKLK</sequence>
<evidence type="ECO:0000313" key="9">
    <source>
        <dbReference type="EMBL" id="ACX53922.1"/>
    </source>
</evidence>
<dbReference type="InterPro" id="IPR000010">
    <property type="entry name" value="Cystatin_dom"/>
</dbReference>
<dbReference type="VEuPathDB" id="VectorBase:RSAN_043771"/>
<feature type="signal peptide" evidence="7">
    <location>
        <begin position="1"/>
        <end position="21"/>
    </location>
</feature>
<dbReference type="GO" id="GO:0004869">
    <property type="term" value="F:cysteine-type endopeptidase inhibitor activity"/>
    <property type="evidence" value="ECO:0007669"/>
    <property type="project" value="UniProtKB-KW"/>
</dbReference>
<proteinExistence type="evidence at transcript level"/>
<dbReference type="InterPro" id="IPR046350">
    <property type="entry name" value="Cystatin_sf"/>
</dbReference>
<dbReference type="GO" id="GO:0005615">
    <property type="term" value="C:extracellular space"/>
    <property type="evidence" value="ECO:0007669"/>
    <property type="project" value="TreeGrafter"/>
</dbReference>
<evidence type="ECO:0000256" key="5">
    <source>
        <dbReference type="ARBA" id="ARBA00022704"/>
    </source>
</evidence>
<dbReference type="AlphaFoldDB" id="C9W1H5"/>
<dbReference type="PANTHER" id="PTHR46186">
    <property type="entry name" value="CYSTATIN"/>
    <property type="match status" value="1"/>
</dbReference>
<comment type="similarity">
    <text evidence="2">Belongs to the cystatin family.</text>
</comment>
<dbReference type="Gene3D" id="3.10.450.10">
    <property type="match status" value="1"/>
</dbReference>
<dbReference type="MEROPS" id="I25.049"/>